<name>A0ABR2AJP7_9ROSI</name>
<keyword evidence="2" id="KW-1185">Reference proteome</keyword>
<gene>
    <name evidence="1" type="ORF">V6N12_033945</name>
</gene>
<evidence type="ECO:0000313" key="1">
    <source>
        <dbReference type="EMBL" id="KAK8493237.1"/>
    </source>
</evidence>
<sequence>MHPCSKQPWKSYRIQRGRTSAARGRGGRDGVIPDWVELAGLFTRMRGVLSVQKGDGELQVLRGRVLPHRVQVHVQRQILPCSFLLTICFSDIGIHMILK</sequence>
<evidence type="ECO:0000313" key="2">
    <source>
        <dbReference type="Proteomes" id="UP001472677"/>
    </source>
</evidence>
<organism evidence="1 2">
    <name type="scientific">Hibiscus sabdariffa</name>
    <name type="common">roselle</name>
    <dbReference type="NCBI Taxonomy" id="183260"/>
    <lineage>
        <taxon>Eukaryota</taxon>
        <taxon>Viridiplantae</taxon>
        <taxon>Streptophyta</taxon>
        <taxon>Embryophyta</taxon>
        <taxon>Tracheophyta</taxon>
        <taxon>Spermatophyta</taxon>
        <taxon>Magnoliopsida</taxon>
        <taxon>eudicotyledons</taxon>
        <taxon>Gunneridae</taxon>
        <taxon>Pentapetalae</taxon>
        <taxon>rosids</taxon>
        <taxon>malvids</taxon>
        <taxon>Malvales</taxon>
        <taxon>Malvaceae</taxon>
        <taxon>Malvoideae</taxon>
        <taxon>Hibiscus</taxon>
    </lineage>
</organism>
<protein>
    <submittedName>
        <fullName evidence="1">Uncharacterized protein</fullName>
    </submittedName>
</protein>
<proteinExistence type="predicted"/>
<reference evidence="1 2" key="1">
    <citation type="journal article" date="2024" name="G3 (Bethesda)">
        <title>Genome assembly of Hibiscus sabdariffa L. provides insights into metabolisms of medicinal natural products.</title>
        <authorList>
            <person name="Kim T."/>
        </authorList>
    </citation>
    <scope>NUCLEOTIDE SEQUENCE [LARGE SCALE GENOMIC DNA]</scope>
    <source>
        <strain evidence="1">TK-2024</strain>
        <tissue evidence="1">Old leaves</tissue>
    </source>
</reference>
<comment type="caution">
    <text evidence="1">The sequence shown here is derived from an EMBL/GenBank/DDBJ whole genome shotgun (WGS) entry which is preliminary data.</text>
</comment>
<dbReference type="EMBL" id="JBBPBM010000633">
    <property type="protein sequence ID" value="KAK8493237.1"/>
    <property type="molecule type" value="Genomic_DNA"/>
</dbReference>
<accession>A0ABR2AJP7</accession>
<dbReference type="Proteomes" id="UP001472677">
    <property type="component" value="Unassembled WGS sequence"/>
</dbReference>